<gene>
    <name evidence="2" type="ORF">GQE99_05525</name>
</gene>
<dbReference type="PANTHER" id="PTHR43798">
    <property type="entry name" value="MONOACYLGLYCEROL LIPASE"/>
    <property type="match status" value="1"/>
</dbReference>
<dbReference type="RefSeq" id="WP_161350594.1">
    <property type="nucleotide sequence ID" value="NZ_WTUX01000010.1"/>
</dbReference>
<feature type="domain" description="AB hydrolase-1" evidence="1">
    <location>
        <begin position="28"/>
        <end position="263"/>
    </location>
</feature>
<dbReference type="PRINTS" id="PR00111">
    <property type="entry name" value="ABHYDROLASE"/>
</dbReference>
<dbReference type="Gene3D" id="3.40.50.1820">
    <property type="entry name" value="alpha/beta hydrolase"/>
    <property type="match status" value="1"/>
</dbReference>
<dbReference type="SUPFAM" id="SSF53474">
    <property type="entry name" value="alpha/beta-Hydrolases"/>
    <property type="match status" value="1"/>
</dbReference>
<dbReference type="InterPro" id="IPR000073">
    <property type="entry name" value="AB_hydrolase_1"/>
</dbReference>
<dbReference type="Pfam" id="PF12697">
    <property type="entry name" value="Abhydrolase_6"/>
    <property type="match status" value="1"/>
</dbReference>
<dbReference type="InterPro" id="IPR029058">
    <property type="entry name" value="AB_hydrolase_fold"/>
</dbReference>
<proteinExistence type="predicted"/>
<sequence>MDSGSPRQRIADHLVHVETMGSGVRRALFIHCTLGHSGIWTGVEAALLDRLSMTAFDRPGHGRSGLWTGGDDGKALHDLNTEIAGRLIERRADVIGHSYGATVALRLALDWPDHVRSLTLIEPVFFAAIKGTEEYAQARGMMETLRAQIAAGDRIGAARLFHDVTNPGLPFDRLSPDRQARRAEMIDIVVQESPATFDDTAGMLAPGRLERISQPVMLLESGNPPTGIRAVHEALAARIPQAQRVVVAGSDHMVPRTHPTNVAGEIAAFLKV</sequence>
<evidence type="ECO:0000313" key="3">
    <source>
        <dbReference type="Proteomes" id="UP000467322"/>
    </source>
</evidence>
<dbReference type="AlphaFoldDB" id="A0A845LXG2"/>
<name>A0A845LXG2_9RHOB</name>
<dbReference type="EMBL" id="WTUX01000010">
    <property type="protein sequence ID" value="MZR12475.1"/>
    <property type="molecule type" value="Genomic_DNA"/>
</dbReference>
<comment type="caution">
    <text evidence="2">The sequence shown here is derived from an EMBL/GenBank/DDBJ whole genome shotgun (WGS) entry which is preliminary data.</text>
</comment>
<keyword evidence="3" id="KW-1185">Reference proteome</keyword>
<evidence type="ECO:0000259" key="1">
    <source>
        <dbReference type="Pfam" id="PF12697"/>
    </source>
</evidence>
<protein>
    <submittedName>
        <fullName evidence="2">Alpha/beta fold hydrolase</fullName>
    </submittedName>
</protein>
<dbReference type="GO" id="GO:0016787">
    <property type="term" value="F:hydrolase activity"/>
    <property type="evidence" value="ECO:0007669"/>
    <property type="project" value="UniProtKB-KW"/>
</dbReference>
<dbReference type="Proteomes" id="UP000467322">
    <property type="component" value="Unassembled WGS sequence"/>
</dbReference>
<dbReference type="InterPro" id="IPR050266">
    <property type="entry name" value="AB_hydrolase_sf"/>
</dbReference>
<keyword evidence="2" id="KW-0378">Hydrolase</keyword>
<reference evidence="2 3" key="1">
    <citation type="submission" date="2019-12" db="EMBL/GenBank/DDBJ databases">
        <title>Maritimibacter sp. nov. sp. isolated from sea sand.</title>
        <authorList>
            <person name="Kim J."/>
            <person name="Jeong S.E."/>
            <person name="Jung H.S."/>
            <person name="Jeon C.O."/>
        </authorList>
    </citation>
    <scope>NUCLEOTIDE SEQUENCE [LARGE SCALE GENOMIC DNA]</scope>
    <source>
        <strain evidence="2 3">DP07</strain>
    </source>
</reference>
<evidence type="ECO:0000313" key="2">
    <source>
        <dbReference type="EMBL" id="MZR12475.1"/>
    </source>
</evidence>
<accession>A0A845LXG2</accession>
<organism evidence="2 3">
    <name type="scientific">Maritimibacter harenae</name>
    <dbReference type="NCBI Taxonomy" id="2606218"/>
    <lineage>
        <taxon>Bacteria</taxon>
        <taxon>Pseudomonadati</taxon>
        <taxon>Pseudomonadota</taxon>
        <taxon>Alphaproteobacteria</taxon>
        <taxon>Rhodobacterales</taxon>
        <taxon>Roseobacteraceae</taxon>
        <taxon>Maritimibacter</taxon>
    </lineage>
</organism>